<dbReference type="RefSeq" id="WP_245372922.1">
    <property type="nucleotide sequence ID" value="NZ_JAGIOO010000001.1"/>
</dbReference>
<gene>
    <name evidence="1" type="ORF">JOF53_006614</name>
</gene>
<dbReference type="Proteomes" id="UP001519363">
    <property type="component" value="Unassembled WGS sequence"/>
</dbReference>
<evidence type="ECO:0000313" key="2">
    <source>
        <dbReference type="Proteomes" id="UP001519363"/>
    </source>
</evidence>
<evidence type="ECO:0000313" key="1">
    <source>
        <dbReference type="EMBL" id="MBP2477742.1"/>
    </source>
</evidence>
<keyword evidence="2" id="KW-1185">Reference proteome</keyword>
<sequence>MTRQLLSVPSMVLRSEAAKDAELLVLRHGNAVLRRQLTGPVRYEPADRFWFAALSGLVDRRRWPEIFPVTPGPCSPGIADS</sequence>
<organism evidence="1 2">
    <name type="scientific">Crossiella equi</name>
    <dbReference type="NCBI Taxonomy" id="130796"/>
    <lineage>
        <taxon>Bacteria</taxon>
        <taxon>Bacillati</taxon>
        <taxon>Actinomycetota</taxon>
        <taxon>Actinomycetes</taxon>
        <taxon>Pseudonocardiales</taxon>
        <taxon>Pseudonocardiaceae</taxon>
        <taxon>Crossiella</taxon>
    </lineage>
</organism>
<accession>A0ABS5AMD9</accession>
<proteinExistence type="predicted"/>
<reference evidence="1 2" key="1">
    <citation type="submission" date="2021-03" db="EMBL/GenBank/DDBJ databases">
        <title>Sequencing the genomes of 1000 actinobacteria strains.</title>
        <authorList>
            <person name="Klenk H.-P."/>
        </authorList>
    </citation>
    <scope>NUCLEOTIDE SEQUENCE [LARGE SCALE GENOMIC DNA]</scope>
    <source>
        <strain evidence="1 2">DSM 44580</strain>
    </source>
</reference>
<protein>
    <submittedName>
        <fullName evidence="1">Uncharacterized protein</fullName>
    </submittedName>
</protein>
<name>A0ABS5AMD9_9PSEU</name>
<dbReference type="EMBL" id="JAGIOO010000001">
    <property type="protein sequence ID" value="MBP2477742.1"/>
    <property type="molecule type" value="Genomic_DNA"/>
</dbReference>
<comment type="caution">
    <text evidence="1">The sequence shown here is derived from an EMBL/GenBank/DDBJ whole genome shotgun (WGS) entry which is preliminary data.</text>
</comment>